<dbReference type="GO" id="GO:0000447">
    <property type="term" value="P:endonucleolytic cleavage in ITS1 to separate SSU-rRNA from 5.8S rRNA and LSU-rRNA from tricistronic rRNA transcript (SSU-rRNA, 5.8S rRNA, LSU-rRNA)"/>
    <property type="evidence" value="ECO:0007669"/>
    <property type="project" value="TreeGrafter"/>
</dbReference>
<dbReference type="InterPro" id="IPR001313">
    <property type="entry name" value="Pumilio_RNA-bd_rpt"/>
</dbReference>
<name>A0A1N6LYC8_BABMR</name>
<dbReference type="SUPFAM" id="SSF48371">
    <property type="entry name" value="ARM repeat"/>
    <property type="match status" value="1"/>
</dbReference>
<dbReference type="AlphaFoldDB" id="A0A1N6LYC8"/>
<dbReference type="PANTHER" id="PTHR13102">
    <property type="entry name" value="NUCLEOLAR PROTEIN 9"/>
    <property type="match status" value="1"/>
</dbReference>
<reference evidence="2 3" key="2">
    <citation type="journal article" date="2013" name="PLoS ONE">
        <title>Whole genome mapping and re-organization of the nuclear and mitochondrial genomes of Babesia microti isolates.</title>
        <authorList>
            <person name="Cornillot E."/>
            <person name="Dassouli A."/>
            <person name="Garg A."/>
            <person name="Pachikara N."/>
            <person name="Randazzo S."/>
            <person name="Depoix D."/>
            <person name="Carcy B."/>
            <person name="Delbecq S."/>
            <person name="Frutos R."/>
            <person name="Silva J.C."/>
            <person name="Sutton R."/>
            <person name="Krause P.J."/>
            <person name="Mamoun C.B."/>
        </authorList>
    </citation>
    <scope>NUCLEOTIDE SEQUENCE [LARGE SCALE GENOMIC DNA]</scope>
    <source>
        <strain evidence="2 3">RI</strain>
    </source>
</reference>
<dbReference type="GeneID" id="24426421"/>
<dbReference type="GO" id="GO:0030686">
    <property type="term" value="C:90S preribosome"/>
    <property type="evidence" value="ECO:0007669"/>
    <property type="project" value="TreeGrafter"/>
</dbReference>
<dbReference type="InterPro" id="IPR011989">
    <property type="entry name" value="ARM-like"/>
</dbReference>
<dbReference type="Pfam" id="PF22493">
    <property type="entry name" value="PUF_NOP9"/>
    <property type="match status" value="1"/>
</dbReference>
<dbReference type="GO" id="GO:0000056">
    <property type="term" value="P:ribosomal small subunit export from nucleus"/>
    <property type="evidence" value="ECO:0007669"/>
    <property type="project" value="TreeGrafter"/>
</dbReference>
<dbReference type="OrthoDB" id="668540at2759"/>
<dbReference type="GO" id="GO:0005730">
    <property type="term" value="C:nucleolus"/>
    <property type="evidence" value="ECO:0007669"/>
    <property type="project" value="TreeGrafter"/>
</dbReference>
<dbReference type="EMBL" id="LN871599">
    <property type="protein sequence ID" value="SIO73854.1"/>
    <property type="molecule type" value="Genomic_DNA"/>
</dbReference>
<dbReference type="InterPro" id="IPR016024">
    <property type="entry name" value="ARM-type_fold"/>
</dbReference>
<dbReference type="GO" id="GO:0000480">
    <property type="term" value="P:endonucleolytic cleavage in 5'-ETS of tricistronic rRNA transcript (SSU-rRNA, 5.8S rRNA, LSU-rRNA)"/>
    <property type="evidence" value="ECO:0007669"/>
    <property type="project" value="TreeGrafter"/>
</dbReference>
<dbReference type="GO" id="GO:0003723">
    <property type="term" value="F:RNA binding"/>
    <property type="evidence" value="ECO:0007669"/>
    <property type="project" value="InterPro"/>
</dbReference>
<evidence type="ECO:0000313" key="2">
    <source>
        <dbReference type="EMBL" id="SIO73854.1"/>
    </source>
</evidence>
<dbReference type="Proteomes" id="UP000002899">
    <property type="component" value="Chromosome IV"/>
</dbReference>
<evidence type="ECO:0000313" key="3">
    <source>
        <dbReference type="Proteomes" id="UP000002899"/>
    </source>
</evidence>
<reference evidence="2 3" key="3">
    <citation type="journal article" date="2016" name="Sci. Rep.">
        <title>Genome-wide diversity and gene expression profiling of Babesia microti isolates identify polymorphic genes that mediate host-pathogen interactions.</title>
        <authorList>
            <person name="Silva J.C."/>
            <person name="Cornillot E."/>
            <person name="McCracken C."/>
            <person name="Usmani-Brown S."/>
            <person name="Dwivedi A."/>
            <person name="Ifeonu O.O."/>
            <person name="Crabtree J."/>
            <person name="Gotia H.T."/>
            <person name="Virji A.Z."/>
            <person name="Reynes C."/>
            <person name="Colinge J."/>
            <person name="Kumar V."/>
            <person name="Lawres L."/>
            <person name="Pazzi J.E."/>
            <person name="Pablo J.V."/>
            <person name="Hung C."/>
            <person name="Brancato J."/>
            <person name="Kumari P."/>
            <person name="Orvis J."/>
            <person name="Tretina K."/>
            <person name="Chibucos M."/>
            <person name="Ott S."/>
            <person name="Sadzewicz L."/>
            <person name="Sengamalay N."/>
            <person name="Shetty A.C."/>
            <person name="Su Q."/>
            <person name="Tallon L."/>
            <person name="Fraser C.M."/>
            <person name="Frutos R."/>
            <person name="Molina D.M."/>
            <person name="Krause P.J."/>
            <person name="Ben Mamoun C."/>
        </authorList>
    </citation>
    <scope>NUCLEOTIDE SEQUENCE [LARGE SCALE GENOMIC DNA]</scope>
    <source>
        <strain evidence="2 3">RI</strain>
    </source>
</reference>
<dbReference type="InterPro" id="IPR040000">
    <property type="entry name" value="NOP9"/>
</dbReference>
<dbReference type="VEuPathDB" id="PiroplasmaDB:BmR1_04g08955"/>
<keyword evidence="1" id="KW-0677">Repeat</keyword>
<dbReference type="PANTHER" id="PTHR13102:SF0">
    <property type="entry name" value="NUCLEOLAR PROTEIN 9"/>
    <property type="match status" value="1"/>
</dbReference>
<dbReference type="RefSeq" id="XP_021337907.1">
    <property type="nucleotide sequence ID" value="XM_021482737.1"/>
</dbReference>
<reference evidence="2 3" key="1">
    <citation type="journal article" date="2012" name="Nucleic Acids Res.">
        <title>Sequencing of the smallest Apicomplexan genome from the human pathogen Babesia microti.</title>
        <authorList>
            <person name="Cornillot E."/>
            <person name="Hadj-Kaddour K."/>
            <person name="Dassouli A."/>
            <person name="Noel B."/>
            <person name="Ranwez V."/>
            <person name="Vacherie B."/>
            <person name="Augagneur Y."/>
            <person name="Bres V."/>
            <person name="Duclos A."/>
            <person name="Randazzo S."/>
            <person name="Carcy B."/>
            <person name="Debierre-Grockiego F."/>
            <person name="Delbecq S."/>
            <person name="Moubri-Menage K."/>
            <person name="Shams-Eldin H."/>
            <person name="Usmani-Brown S."/>
            <person name="Bringaud F."/>
            <person name="Wincker P."/>
            <person name="Vivares C.P."/>
            <person name="Schwarz R.T."/>
            <person name="Schetters T.P."/>
            <person name="Krause P.J."/>
            <person name="Gorenflot A."/>
            <person name="Berry V."/>
            <person name="Barbe V."/>
            <person name="Ben Mamoun C."/>
        </authorList>
    </citation>
    <scope>NUCLEOTIDE SEQUENCE [LARGE SCALE GENOMIC DNA]</scope>
    <source>
        <strain evidence="2 3">RI</strain>
    </source>
</reference>
<proteinExistence type="predicted"/>
<accession>A0A1N6LYC8</accession>
<dbReference type="GO" id="GO:0030688">
    <property type="term" value="C:preribosome, small subunit precursor"/>
    <property type="evidence" value="ECO:0007669"/>
    <property type="project" value="TreeGrafter"/>
</dbReference>
<keyword evidence="3" id="KW-1185">Reference proteome</keyword>
<dbReference type="KEGG" id="bmic:BmR1_04g08955"/>
<gene>
    <name evidence="2" type="ORF">BmR1_04g08955</name>
</gene>
<protein>
    <submittedName>
        <fullName evidence="2">Uncharacterized protein</fullName>
    </submittedName>
</protein>
<dbReference type="Gene3D" id="1.25.10.10">
    <property type="entry name" value="Leucine-rich Repeat Variant"/>
    <property type="match status" value="2"/>
</dbReference>
<dbReference type="GO" id="GO:0000472">
    <property type="term" value="P:endonucleolytic cleavage to generate mature 5'-end of SSU-rRNA from (SSU-rRNA, 5.8S rRNA, LSU-rRNA)"/>
    <property type="evidence" value="ECO:0007669"/>
    <property type="project" value="TreeGrafter"/>
</dbReference>
<organism evidence="2 3">
    <name type="scientific">Babesia microti (strain RI)</name>
    <dbReference type="NCBI Taxonomy" id="1133968"/>
    <lineage>
        <taxon>Eukaryota</taxon>
        <taxon>Sar</taxon>
        <taxon>Alveolata</taxon>
        <taxon>Apicomplexa</taxon>
        <taxon>Aconoidasida</taxon>
        <taxon>Piroplasmida</taxon>
        <taxon>Babesiidae</taxon>
        <taxon>Babesia</taxon>
    </lineage>
</organism>
<evidence type="ECO:0000256" key="1">
    <source>
        <dbReference type="ARBA" id="ARBA00022737"/>
    </source>
</evidence>
<sequence length="542" mass="61116">MNVRGRSEKELVIKYVQCLQKHLNDSNSDEDKLLLCLNCLEEIKGKELAVAIDAQCSKVLESISEILARVAVSGSTDEKRTNALKGFNSLYSTMGWAVLSLAGDSFGSHILESLISLSIDLKKTLDNKFENTIIEGMFSMIQHDDSWIKMVQHFAATHVIRKLVTFAILYNKSLLNGLINDLVNEISTEIEFKKSHESILSSSSSAATICYIIDALSADKPLQSRLIGSIFNYYRENLDNTINYLYVKKSSNRILETSIAYLDTEHLDIICNKWFIPYINTISTHDLGNFLAQKIIQSFQISPSTFYTILQALSFHDIINATRGAVIWKTFSTAARLSVGCKECLDKLLTALNINLGERDKHKIWHSLFQLKPIELLDETQLNISQTACSILIATISFPKTDNKLLALLKRFKSFLKSHKRDGFIEKLSTHSTASRVLQAIVDPRNKCPPKVVNYLINVFISIGLIEKIYTNLNGSFLICSIYQASNSTLKGLILKQLSTLDKVHPKLSTIVGLDDFKHKHKLWEKGVKESEKAKKLFKDLL</sequence>